<evidence type="ECO:0000313" key="6">
    <source>
        <dbReference type="EMBL" id="QGQ95772.1"/>
    </source>
</evidence>
<dbReference type="SMART" id="SM00740">
    <property type="entry name" value="PASTA"/>
    <property type="match status" value="2"/>
</dbReference>
<dbReference type="Gene3D" id="3.30.450.330">
    <property type="match status" value="1"/>
</dbReference>
<proteinExistence type="inferred from homology"/>
<dbReference type="PANTHER" id="PTHR30627:SF26">
    <property type="entry name" value="PENICILLIN-BINDING PROTEIN 2B"/>
    <property type="match status" value="1"/>
</dbReference>
<dbReference type="InterPro" id="IPR005311">
    <property type="entry name" value="PBP_dimer"/>
</dbReference>
<dbReference type="SUPFAM" id="SSF56601">
    <property type="entry name" value="beta-lactamase/transpeptidase-like"/>
    <property type="match status" value="1"/>
</dbReference>
<dbReference type="GO" id="GO:0008658">
    <property type="term" value="F:penicillin binding"/>
    <property type="evidence" value="ECO:0007669"/>
    <property type="project" value="InterPro"/>
</dbReference>
<feature type="domain" description="PASTA" evidence="5">
    <location>
        <begin position="615"/>
        <end position="675"/>
    </location>
</feature>
<dbReference type="PANTHER" id="PTHR30627">
    <property type="entry name" value="PEPTIDOGLYCAN D,D-TRANSPEPTIDASE"/>
    <property type="match status" value="1"/>
</dbReference>
<comment type="similarity">
    <text evidence="2">Belongs to the transpeptidase family.</text>
</comment>
<evidence type="ECO:0000259" key="5">
    <source>
        <dbReference type="PROSITE" id="PS51178"/>
    </source>
</evidence>
<dbReference type="GO" id="GO:0071555">
    <property type="term" value="P:cell wall organization"/>
    <property type="evidence" value="ECO:0007669"/>
    <property type="project" value="TreeGrafter"/>
</dbReference>
<feature type="region of interest" description="Disordered" evidence="4">
    <location>
        <begin position="728"/>
        <end position="761"/>
    </location>
</feature>
<keyword evidence="7" id="KW-1185">Reference proteome</keyword>
<dbReference type="Gene3D" id="3.90.1310.10">
    <property type="entry name" value="Penicillin-binding protein 2a (Domain 2)"/>
    <property type="match status" value="1"/>
</dbReference>
<accession>A0A6B8RJL4</accession>
<dbReference type="OrthoDB" id="9804124at2"/>
<dbReference type="PROSITE" id="PS51178">
    <property type="entry name" value="PASTA"/>
    <property type="match status" value="1"/>
</dbReference>
<dbReference type="InterPro" id="IPR012338">
    <property type="entry name" value="Beta-lactam/transpept-like"/>
</dbReference>
<reference evidence="7" key="1">
    <citation type="submission" date="2018-11" db="EMBL/GenBank/DDBJ databases">
        <title>Complete genome sequence of Paenibacillus sp. ML311-T8.</title>
        <authorList>
            <person name="Nam Y.-D."/>
            <person name="Kang J."/>
            <person name="Chung W.-H."/>
            <person name="Park Y.S."/>
        </authorList>
    </citation>
    <scope>NUCLEOTIDE SEQUENCE [LARGE SCALE GENOMIC DNA]</scope>
    <source>
        <strain evidence="7">ML311-T8</strain>
    </source>
</reference>
<dbReference type="EMBL" id="CP034235">
    <property type="protein sequence ID" value="QGQ95772.1"/>
    <property type="molecule type" value="Genomic_DNA"/>
</dbReference>
<sequence>MHRKLKIRSMVIGLFFTLLFLGLVSRMYYVQIVEASMLLEKAERLWADEDILPAKRGSILDRKGKVFAEDGVAFTVAVNPKIIADKGKDIPNFANEISQGLALILGPNAGVDTSKLEKQIYAMTTKLKQNGKDLAIEVEVNPEGWKIDGEIKLKIDELAISIREKYDLKKNSNIGLYTKEVIKRYYPLNSLASQVLGYVNKAGDPVGGIESSLDEILKGLPGKLNHEKDTSGVEIPDSKVSYTPAVMGNNVRLTIDQNIQYYTETAIQKAMDLYHPKSMTAIVVNPKTMEILAMANAPTFNPNRYWEAEQQDYKNLSISDAHEPGSTFKLVTLAGAVQENLFNPNDTYQSGSIRVPGSRPLHDHNYVGWGPITYMRGLLYSSNVAFVKLGYEKLGVDRLKAYINNFGFGSKTNIDLPNEVAGTIGQMKYDSEQATATYGQGQVVVTAIQQIAAYAAIANGGKLMWPHVVKDIEDSKTNEIIKKFEPKIIKQAVTAATAKQTSLYLEQVVADQEYGTGKKAYMNGYRIAGKTGTASVVDPGKNTYKTDSWLISFIGYAPVEDPQILIAIIADEPDLGGDYHQGSFVWAPVFRDIMTPSLRNMGITSNTVDAKTVSETPIKTIPDLSQTTLTAAKNLLNQTGLTPEVFGNGAKIIKQFPLAGTEISMSRPVYVTTEAKITTVPDFTGKSLRDSIEICALLDLQCKVSGEGYVTKQVVTGTGAQRSVKFELHPLSEPTPEVNEDSVESQDASPNASPEETTESD</sequence>
<evidence type="ECO:0000256" key="3">
    <source>
        <dbReference type="ARBA" id="ARBA00023136"/>
    </source>
</evidence>
<organism evidence="6 7">
    <name type="scientific">Paenibacillus psychroresistens</name>
    <dbReference type="NCBI Taxonomy" id="1778678"/>
    <lineage>
        <taxon>Bacteria</taxon>
        <taxon>Bacillati</taxon>
        <taxon>Bacillota</taxon>
        <taxon>Bacilli</taxon>
        <taxon>Bacillales</taxon>
        <taxon>Paenibacillaceae</taxon>
        <taxon>Paenibacillus</taxon>
    </lineage>
</organism>
<name>A0A6B8RJL4_9BACL</name>
<dbReference type="InterPro" id="IPR050515">
    <property type="entry name" value="Beta-lactam/transpept"/>
</dbReference>
<dbReference type="AlphaFoldDB" id="A0A6B8RJL4"/>
<dbReference type="GO" id="GO:0005886">
    <property type="term" value="C:plasma membrane"/>
    <property type="evidence" value="ECO:0007669"/>
    <property type="project" value="TreeGrafter"/>
</dbReference>
<dbReference type="Gene3D" id="3.40.710.10">
    <property type="entry name" value="DD-peptidase/beta-lactamase superfamily"/>
    <property type="match status" value="1"/>
</dbReference>
<gene>
    <name evidence="6" type="ORF">EHS13_13230</name>
</gene>
<evidence type="ECO:0000256" key="1">
    <source>
        <dbReference type="ARBA" id="ARBA00004370"/>
    </source>
</evidence>
<dbReference type="InterPro" id="IPR005543">
    <property type="entry name" value="PASTA_dom"/>
</dbReference>
<dbReference type="Pfam" id="PF00905">
    <property type="entry name" value="Transpeptidase"/>
    <property type="match status" value="1"/>
</dbReference>
<dbReference type="Proteomes" id="UP000426246">
    <property type="component" value="Chromosome"/>
</dbReference>
<dbReference type="SUPFAM" id="SSF54184">
    <property type="entry name" value="Penicillin-binding protein 2x (pbp-2x), c-terminal domain"/>
    <property type="match status" value="2"/>
</dbReference>
<evidence type="ECO:0000256" key="4">
    <source>
        <dbReference type="SAM" id="MobiDB-lite"/>
    </source>
</evidence>
<feature type="compositionally biased region" description="Polar residues" evidence="4">
    <location>
        <begin position="745"/>
        <end position="755"/>
    </location>
</feature>
<dbReference type="InterPro" id="IPR001460">
    <property type="entry name" value="PCN-bd_Tpept"/>
</dbReference>
<dbReference type="InterPro" id="IPR036138">
    <property type="entry name" value="PBP_dimer_sf"/>
</dbReference>
<evidence type="ECO:0000256" key="2">
    <source>
        <dbReference type="ARBA" id="ARBA00007171"/>
    </source>
</evidence>
<comment type="subcellular location">
    <subcellularLocation>
        <location evidence="1">Membrane</location>
    </subcellularLocation>
</comment>
<dbReference type="SUPFAM" id="SSF56519">
    <property type="entry name" value="Penicillin binding protein dimerisation domain"/>
    <property type="match status" value="1"/>
</dbReference>
<keyword evidence="3" id="KW-0472">Membrane</keyword>
<dbReference type="KEGG" id="ppsc:EHS13_13230"/>
<dbReference type="RefSeq" id="WP_155700808.1">
    <property type="nucleotide sequence ID" value="NZ_CP034235.1"/>
</dbReference>
<evidence type="ECO:0000313" key="7">
    <source>
        <dbReference type="Proteomes" id="UP000426246"/>
    </source>
</evidence>
<dbReference type="Pfam" id="PF03793">
    <property type="entry name" value="PASTA"/>
    <property type="match status" value="1"/>
</dbReference>
<protein>
    <submittedName>
        <fullName evidence="6">PASTA domain-containing protein</fullName>
    </submittedName>
</protein>
<dbReference type="Pfam" id="PF03717">
    <property type="entry name" value="PBP_dimer"/>
    <property type="match status" value="1"/>
</dbReference>